<evidence type="ECO:0000256" key="5">
    <source>
        <dbReference type="ARBA" id="ARBA00022517"/>
    </source>
</evidence>
<dbReference type="GO" id="GO:0005730">
    <property type="term" value="C:nucleolus"/>
    <property type="evidence" value="ECO:0007669"/>
    <property type="project" value="UniProtKB-SubCell"/>
</dbReference>
<evidence type="ECO:0000256" key="2">
    <source>
        <dbReference type="ARBA" id="ARBA00004604"/>
    </source>
</evidence>
<sequence length="216" mass="23310">MAPPRDPTKRNKRKRKRKPVEFSSSSSSASSSSSEEEQPIKNPTPPVASSSASASSSSSPSDSSSDSDSGPNRRREPAPRLQPRSEVTAPSADVVTVTPALQVASRTPSPEPTAFPSFLPPKASEPDNEERENKERQMKERFRQFWMATVADEFKSDLEEIRKEPGLTQSRLAMLIEGLASSASTFSSSSKDGGVNEMDLVVEAVDLGFRNPGAIA</sequence>
<evidence type="ECO:0000259" key="9">
    <source>
        <dbReference type="Pfam" id="PF14615"/>
    </source>
</evidence>
<dbReference type="OrthoDB" id="69550at2759"/>
<dbReference type="InterPro" id="IPR028217">
    <property type="entry name" value="Rsa3_C"/>
</dbReference>
<feature type="region of interest" description="Disordered" evidence="8">
    <location>
        <begin position="1"/>
        <end position="137"/>
    </location>
</feature>
<dbReference type="Pfam" id="PF14615">
    <property type="entry name" value="Rsa3"/>
    <property type="match status" value="1"/>
</dbReference>
<proteinExistence type="inferred from homology"/>
<dbReference type="InterPro" id="IPR051898">
    <property type="entry name" value="Ribosome_Assembly_3"/>
</dbReference>
<dbReference type="STRING" id="1051891.A0A0C3Q881"/>
<dbReference type="GO" id="GO:0000027">
    <property type="term" value="P:ribosomal large subunit assembly"/>
    <property type="evidence" value="ECO:0007669"/>
    <property type="project" value="TreeGrafter"/>
</dbReference>
<keyword evidence="5" id="KW-0690">Ribosome biogenesis</keyword>
<keyword evidence="6" id="KW-0539">Nucleus</keyword>
<name>A0A0C3Q881_9AGAM</name>
<feature type="domain" description="Ribosome-assembly protein 3 C-terminal" evidence="9">
    <location>
        <begin position="142"/>
        <end position="187"/>
    </location>
</feature>
<comment type="subcellular location">
    <subcellularLocation>
        <location evidence="2">Nucleus</location>
        <location evidence="2">Nucleolus</location>
    </subcellularLocation>
</comment>
<gene>
    <name evidence="10" type="ORF">M407DRAFT_246033</name>
</gene>
<evidence type="ECO:0000313" key="11">
    <source>
        <dbReference type="Proteomes" id="UP000054248"/>
    </source>
</evidence>
<keyword evidence="11" id="KW-1185">Reference proteome</keyword>
<reference evidence="10 11" key="1">
    <citation type="submission" date="2014-04" db="EMBL/GenBank/DDBJ databases">
        <authorList>
            <consortium name="DOE Joint Genome Institute"/>
            <person name="Kuo A."/>
            <person name="Girlanda M."/>
            <person name="Perotto S."/>
            <person name="Kohler A."/>
            <person name="Nagy L.G."/>
            <person name="Floudas D."/>
            <person name="Copeland A."/>
            <person name="Barry K.W."/>
            <person name="Cichocki N."/>
            <person name="Veneault-Fourrey C."/>
            <person name="LaButti K."/>
            <person name="Lindquist E.A."/>
            <person name="Lipzen A."/>
            <person name="Lundell T."/>
            <person name="Morin E."/>
            <person name="Murat C."/>
            <person name="Sun H."/>
            <person name="Tunlid A."/>
            <person name="Henrissat B."/>
            <person name="Grigoriev I.V."/>
            <person name="Hibbett D.S."/>
            <person name="Martin F."/>
            <person name="Nordberg H.P."/>
            <person name="Cantor M.N."/>
            <person name="Hua S.X."/>
        </authorList>
    </citation>
    <scope>NUCLEOTIDE SEQUENCE [LARGE SCALE GENOMIC DNA]</scope>
    <source>
        <strain evidence="10 11">MUT 4182</strain>
    </source>
</reference>
<dbReference type="PANTHER" id="PTHR28127:SF1">
    <property type="entry name" value="RIBOSOME ASSEMBLY PROTEIN 3"/>
    <property type="match status" value="1"/>
</dbReference>
<evidence type="ECO:0000256" key="1">
    <source>
        <dbReference type="ARBA" id="ARBA00003035"/>
    </source>
</evidence>
<accession>A0A0C3Q881</accession>
<dbReference type="PANTHER" id="PTHR28127">
    <property type="entry name" value="RIBOSOME ASSEMBLY PROTEIN 3"/>
    <property type="match status" value="1"/>
</dbReference>
<feature type="compositionally biased region" description="Low complexity" evidence="8">
    <location>
        <begin position="23"/>
        <end position="33"/>
    </location>
</feature>
<dbReference type="HOGENOM" id="CLU_116417_1_0_1"/>
<evidence type="ECO:0000256" key="8">
    <source>
        <dbReference type="SAM" id="MobiDB-lite"/>
    </source>
</evidence>
<evidence type="ECO:0000256" key="4">
    <source>
        <dbReference type="ARBA" id="ARBA00015339"/>
    </source>
</evidence>
<evidence type="ECO:0000313" key="10">
    <source>
        <dbReference type="EMBL" id="KIO19894.1"/>
    </source>
</evidence>
<dbReference type="AlphaFoldDB" id="A0A0C3Q881"/>
<feature type="compositionally biased region" description="Low complexity" evidence="8">
    <location>
        <begin position="48"/>
        <end position="69"/>
    </location>
</feature>
<evidence type="ECO:0000256" key="7">
    <source>
        <dbReference type="ARBA" id="ARBA00023274"/>
    </source>
</evidence>
<reference evidence="11" key="2">
    <citation type="submission" date="2015-01" db="EMBL/GenBank/DDBJ databases">
        <title>Evolutionary Origins and Diversification of the Mycorrhizal Mutualists.</title>
        <authorList>
            <consortium name="DOE Joint Genome Institute"/>
            <consortium name="Mycorrhizal Genomics Consortium"/>
            <person name="Kohler A."/>
            <person name="Kuo A."/>
            <person name="Nagy L.G."/>
            <person name="Floudas D."/>
            <person name="Copeland A."/>
            <person name="Barry K.W."/>
            <person name="Cichocki N."/>
            <person name="Veneault-Fourrey C."/>
            <person name="LaButti K."/>
            <person name="Lindquist E.A."/>
            <person name="Lipzen A."/>
            <person name="Lundell T."/>
            <person name="Morin E."/>
            <person name="Murat C."/>
            <person name="Riley R."/>
            <person name="Ohm R."/>
            <person name="Sun H."/>
            <person name="Tunlid A."/>
            <person name="Henrissat B."/>
            <person name="Grigoriev I.V."/>
            <person name="Hibbett D.S."/>
            <person name="Martin F."/>
        </authorList>
    </citation>
    <scope>NUCLEOTIDE SEQUENCE [LARGE SCALE GENOMIC DNA]</scope>
    <source>
        <strain evidence="11">MUT 4182</strain>
    </source>
</reference>
<dbReference type="EMBL" id="KN823198">
    <property type="protein sequence ID" value="KIO19894.1"/>
    <property type="molecule type" value="Genomic_DNA"/>
</dbReference>
<protein>
    <recommendedName>
        <fullName evidence="4">Ribosome assembly protein 3</fullName>
    </recommendedName>
</protein>
<dbReference type="GO" id="GO:0030687">
    <property type="term" value="C:preribosome, large subunit precursor"/>
    <property type="evidence" value="ECO:0007669"/>
    <property type="project" value="TreeGrafter"/>
</dbReference>
<organism evidence="10 11">
    <name type="scientific">Tulasnella calospora MUT 4182</name>
    <dbReference type="NCBI Taxonomy" id="1051891"/>
    <lineage>
        <taxon>Eukaryota</taxon>
        <taxon>Fungi</taxon>
        <taxon>Dikarya</taxon>
        <taxon>Basidiomycota</taxon>
        <taxon>Agaricomycotina</taxon>
        <taxon>Agaricomycetes</taxon>
        <taxon>Cantharellales</taxon>
        <taxon>Tulasnellaceae</taxon>
        <taxon>Tulasnella</taxon>
    </lineage>
</organism>
<evidence type="ECO:0000256" key="3">
    <source>
        <dbReference type="ARBA" id="ARBA00006256"/>
    </source>
</evidence>
<keyword evidence="7" id="KW-0687">Ribonucleoprotein</keyword>
<dbReference type="Proteomes" id="UP000054248">
    <property type="component" value="Unassembled WGS sequence"/>
</dbReference>
<comment type="function">
    <text evidence="1">Required for efficient biogenesis of the 60S ribosomal subunit.</text>
</comment>
<comment type="similarity">
    <text evidence="3">Belongs to the RSA3 family.</text>
</comment>
<evidence type="ECO:0000256" key="6">
    <source>
        <dbReference type="ARBA" id="ARBA00023242"/>
    </source>
</evidence>